<feature type="domain" description="Helicase C-terminal" evidence="9">
    <location>
        <begin position="213"/>
        <end position="385"/>
    </location>
</feature>
<evidence type="ECO:0000259" key="10">
    <source>
        <dbReference type="PROSITE" id="PS51195"/>
    </source>
</evidence>
<keyword evidence="12" id="KW-1185">Reference proteome</keyword>
<evidence type="ECO:0000313" key="11">
    <source>
        <dbReference type="EMBL" id="MFM1525419.1"/>
    </source>
</evidence>
<dbReference type="PROSITE" id="PS51195">
    <property type="entry name" value="Q_MOTIF"/>
    <property type="match status" value="1"/>
</dbReference>
<comment type="caution">
    <text evidence="11">The sequence shown here is derived from an EMBL/GenBank/DDBJ whole genome shotgun (WGS) entry which is preliminary data.</text>
</comment>
<feature type="short sequence motif" description="Q motif" evidence="6">
    <location>
        <begin position="1"/>
        <end position="29"/>
    </location>
</feature>
<keyword evidence="4 7" id="KW-0067">ATP-binding</keyword>
<dbReference type="SMART" id="SM00487">
    <property type="entry name" value="DEXDc"/>
    <property type="match status" value="1"/>
</dbReference>
<evidence type="ECO:0000256" key="4">
    <source>
        <dbReference type="ARBA" id="ARBA00022840"/>
    </source>
</evidence>
<dbReference type="EMBL" id="JBFNFH010000018">
    <property type="protein sequence ID" value="MFM1525419.1"/>
    <property type="molecule type" value="Genomic_DNA"/>
</dbReference>
<dbReference type="Gene3D" id="3.40.50.300">
    <property type="entry name" value="P-loop containing nucleotide triphosphate hydrolases"/>
    <property type="match status" value="2"/>
</dbReference>
<dbReference type="InterPro" id="IPR005580">
    <property type="entry name" value="DbpA/CsdA_RNA-bd_dom"/>
</dbReference>
<dbReference type="InterPro" id="IPR027417">
    <property type="entry name" value="P-loop_NTPase"/>
</dbReference>
<evidence type="ECO:0000256" key="6">
    <source>
        <dbReference type="PROSITE-ProRule" id="PRU00552"/>
    </source>
</evidence>
<feature type="domain" description="DEAD-box RNA helicase Q" evidence="10">
    <location>
        <begin position="1"/>
        <end position="29"/>
    </location>
</feature>
<dbReference type="Proteomes" id="UP001629536">
    <property type="component" value="Unassembled WGS sequence"/>
</dbReference>
<evidence type="ECO:0000256" key="7">
    <source>
        <dbReference type="RuleBase" id="RU000492"/>
    </source>
</evidence>
<dbReference type="GO" id="GO:0004386">
    <property type="term" value="F:helicase activity"/>
    <property type="evidence" value="ECO:0007669"/>
    <property type="project" value="UniProtKB-KW"/>
</dbReference>
<keyword evidence="2 7" id="KW-0378">Hydrolase</keyword>
<name>A0ABW9F7Z7_9FIRM</name>
<dbReference type="PROSITE" id="PS51194">
    <property type="entry name" value="HELICASE_CTER"/>
    <property type="match status" value="1"/>
</dbReference>
<dbReference type="PANTHER" id="PTHR47959:SF13">
    <property type="entry name" value="ATP-DEPENDENT RNA HELICASE RHLE"/>
    <property type="match status" value="1"/>
</dbReference>
<organism evidence="11 12">
    <name type="scientific">Helcococcus bovis</name>
    <dbReference type="NCBI Taxonomy" id="3153252"/>
    <lineage>
        <taxon>Bacteria</taxon>
        <taxon>Bacillati</taxon>
        <taxon>Bacillota</taxon>
        <taxon>Tissierellia</taxon>
        <taxon>Tissierellales</taxon>
        <taxon>Peptoniphilaceae</taxon>
        <taxon>Helcococcus</taxon>
    </lineage>
</organism>
<dbReference type="InterPro" id="IPR001650">
    <property type="entry name" value="Helicase_C-like"/>
</dbReference>
<dbReference type="RefSeq" id="WP_408126840.1">
    <property type="nucleotide sequence ID" value="NZ_JBFNFH010000018.1"/>
</dbReference>
<dbReference type="CDD" id="cd00268">
    <property type="entry name" value="DEADc"/>
    <property type="match status" value="1"/>
</dbReference>
<dbReference type="Pfam" id="PF00271">
    <property type="entry name" value="Helicase_C"/>
    <property type="match status" value="1"/>
</dbReference>
<evidence type="ECO:0000259" key="8">
    <source>
        <dbReference type="PROSITE" id="PS51192"/>
    </source>
</evidence>
<proteinExistence type="inferred from homology"/>
<evidence type="ECO:0000256" key="3">
    <source>
        <dbReference type="ARBA" id="ARBA00022806"/>
    </source>
</evidence>
<dbReference type="SMART" id="SM00490">
    <property type="entry name" value="HELICc"/>
    <property type="match status" value="1"/>
</dbReference>
<dbReference type="InterPro" id="IPR014014">
    <property type="entry name" value="RNA_helicase_DEAD_Q_motif"/>
</dbReference>
<dbReference type="SUPFAM" id="SSF52540">
    <property type="entry name" value="P-loop containing nucleoside triphosphate hydrolases"/>
    <property type="match status" value="1"/>
</dbReference>
<dbReference type="InterPro" id="IPR050079">
    <property type="entry name" value="DEAD_box_RNA_helicase"/>
</dbReference>
<evidence type="ECO:0000313" key="12">
    <source>
        <dbReference type="Proteomes" id="UP001629536"/>
    </source>
</evidence>
<reference evidence="11 12" key="1">
    <citation type="journal article" date="2024" name="Front. Microbiol.">
        <title>Pangenomic and biochemical analyses of Helcococcus ovis reveal widespread tetracycline resistance and a novel bacterial species, Helcococcus bovis.</title>
        <authorList>
            <person name="Cunha F."/>
            <person name="Zhai Y."/>
            <person name="Casaro S."/>
            <person name="Jones K.L."/>
            <person name="Hernandez M."/>
            <person name="Bisinotto R.S."/>
            <person name="Kariyawasam S."/>
            <person name="Brown M.B."/>
            <person name="Phillips A."/>
            <person name="Jeong K.C."/>
            <person name="Galvao K.N."/>
        </authorList>
    </citation>
    <scope>NUCLEOTIDE SEQUENCE [LARGE SCALE GENOMIC DNA]</scope>
    <source>
        <strain evidence="11 12">KG197</strain>
    </source>
</reference>
<dbReference type="Pfam" id="PF03880">
    <property type="entry name" value="DbpA"/>
    <property type="match status" value="1"/>
</dbReference>
<evidence type="ECO:0000259" key="9">
    <source>
        <dbReference type="PROSITE" id="PS51194"/>
    </source>
</evidence>
<evidence type="ECO:0000256" key="5">
    <source>
        <dbReference type="ARBA" id="ARBA00038437"/>
    </source>
</evidence>
<evidence type="ECO:0000256" key="1">
    <source>
        <dbReference type="ARBA" id="ARBA00022741"/>
    </source>
</evidence>
<feature type="domain" description="Helicase ATP-binding" evidence="8">
    <location>
        <begin position="32"/>
        <end position="202"/>
    </location>
</feature>
<dbReference type="PROSITE" id="PS00039">
    <property type="entry name" value="DEAD_ATP_HELICASE"/>
    <property type="match status" value="1"/>
</dbReference>
<dbReference type="Gene3D" id="3.30.70.330">
    <property type="match status" value="1"/>
</dbReference>
<keyword evidence="1 7" id="KW-0547">Nucleotide-binding</keyword>
<dbReference type="Pfam" id="PF00270">
    <property type="entry name" value="DEAD"/>
    <property type="match status" value="1"/>
</dbReference>
<dbReference type="InterPro" id="IPR012677">
    <property type="entry name" value="Nucleotide-bd_a/b_plait_sf"/>
</dbReference>
<dbReference type="InterPro" id="IPR014001">
    <property type="entry name" value="Helicase_ATP-bd"/>
</dbReference>
<accession>A0ABW9F7Z7</accession>
<sequence length="540" mass="61985">MKFNELNLSEELLKAIEKIGFENPSPIQEQSIPVLLEGKDVIAQAQTGTGKTASFGIPLVEIVTDEKYVQGLVLVPTRELARQVSDELGKLAKYKNFVSITSIYGGSDMRRQIKDLKKGVNIVVGTPGRVMDHMKRKTLKLDNLKFLVLDEADEMFDMGFRDDMKTIIDETNSDRQTCFFSATMDNDIMEFSEMYQINPEKIIIKKEELTVSNIKQYYLEMSGNMKTEILNRLLNIYNPKLSIVFCNTKKMVDKLVMELIKKGYNVDALHGDLKQTQRDHVMKRFRNSTIDVLIATDIAARGLDIEDVDIVVNYDFPQQNDYYVHRIGRTARAGREGLSFTFLVDRDYHKLLEIGKYTKAKIEKMELPTIFDVKQNTKVQLEEDILEKLEKKDDLSVYKDIVNRLLSNGFSLYDLAASLVKIIDQTQSYKDYEELANVDFGKKFELNKSKLQSKKGKKVQKIKGPKMFINKGKRDGINIDLMVKTIKKYTKIPTSDIGTINIMPNFSFVELPVDYLKYAIKDMDGKKIAGKIMKVEYSEK</sequence>
<dbReference type="InterPro" id="IPR000629">
    <property type="entry name" value="RNA-helicase_DEAD-box_CS"/>
</dbReference>
<dbReference type="InterPro" id="IPR011545">
    <property type="entry name" value="DEAD/DEAH_box_helicase_dom"/>
</dbReference>
<dbReference type="CDD" id="cd18787">
    <property type="entry name" value="SF2_C_DEAD"/>
    <property type="match status" value="1"/>
</dbReference>
<comment type="similarity">
    <text evidence="5 7">Belongs to the DEAD box helicase family.</text>
</comment>
<keyword evidence="3 7" id="KW-0347">Helicase</keyword>
<gene>
    <name evidence="11" type="ORF">ABGF40_07005</name>
</gene>
<dbReference type="CDD" id="cd12252">
    <property type="entry name" value="RRM_DbpA"/>
    <property type="match status" value="1"/>
</dbReference>
<dbReference type="PANTHER" id="PTHR47959">
    <property type="entry name" value="ATP-DEPENDENT RNA HELICASE RHLE-RELATED"/>
    <property type="match status" value="1"/>
</dbReference>
<dbReference type="PROSITE" id="PS51192">
    <property type="entry name" value="HELICASE_ATP_BIND_1"/>
    <property type="match status" value="1"/>
</dbReference>
<protein>
    <submittedName>
        <fullName evidence="11">DEAD/DEAH box helicase</fullName>
    </submittedName>
</protein>
<dbReference type="InterPro" id="IPR044742">
    <property type="entry name" value="DEAD/DEAH_RhlB"/>
</dbReference>
<evidence type="ECO:0000256" key="2">
    <source>
        <dbReference type="ARBA" id="ARBA00022801"/>
    </source>
</evidence>